<comment type="similarity">
    <text evidence="3">Belongs to the ATPase gamma chain family.</text>
</comment>
<evidence type="ECO:0000256" key="5">
    <source>
        <dbReference type="ARBA" id="ARBA00022781"/>
    </source>
</evidence>
<keyword evidence="6" id="KW-0406">Ion transport</keyword>
<dbReference type="InterPro" id="IPR023632">
    <property type="entry name" value="ATP_synth_F1_gsu_CS"/>
</dbReference>
<keyword evidence="4" id="KW-0813">Transport</keyword>
<dbReference type="InterPro" id="IPR000131">
    <property type="entry name" value="ATP_synth_F1_gsu"/>
</dbReference>
<keyword evidence="11" id="KW-1185">Reference proteome</keyword>
<dbReference type="EMBL" id="CP043315">
    <property type="protein sequence ID" value="QEK38131.1"/>
    <property type="molecule type" value="Genomic_DNA"/>
</dbReference>
<comment type="function">
    <text evidence="1">Produces ATP from ADP in the presence of a proton gradient across the membrane. The gamma chain is believed to be important in regulating ATPase activity and the flow of protons through the CF(0) complex.</text>
</comment>
<proteinExistence type="inferred from homology"/>
<evidence type="ECO:0000256" key="7">
    <source>
        <dbReference type="ARBA" id="ARBA00023136"/>
    </source>
</evidence>
<evidence type="ECO:0000313" key="11">
    <source>
        <dbReference type="Proteomes" id="UP000325155"/>
    </source>
</evidence>
<keyword evidence="8" id="KW-0139">CF(1)</keyword>
<evidence type="ECO:0000256" key="1">
    <source>
        <dbReference type="ARBA" id="ARBA00003456"/>
    </source>
</evidence>
<organism evidence="10 11">
    <name type="scientific">Candidatus Cytomitobacter indipagum</name>
    <dbReference type="NCBI Taxonomy" id="2601575"/>
    <lineage>
        <taxon>Bacteria</taxon>
        <taxon>Pseudomonadati</taxon>
        <taxon>Pseudomonadota</taxon>
        <taxon>Alphaproteobacteria</taxon>
        <taxon>Holosporales</taxon>
        <taxon>Holosporaceae</taxon>
        <taxon>Candidatus Cytomitobacter</taxon>
    </lineage>
</organism>
<dbReference type="Proteomes" id="UP000325155">
    <property type="component" value="Chromosome"/>
</dbReference>
<dbReference type="SUPFAM" id="SSF52943">
    <property type="entry name" value="ATP synthase (F1-ATPase), gamma subunit"/>
    <property type="match status" value="1"/>
</dbReference>
<name>A0A5C0UEM6_9PROT</name>
<dbReference type="PROSITE" id="PS00153">
    <property type="entry name" value="ATPASE_GAMMA"/>
    <property type="match status" value="1"/>
</dbReference>
<keyword evidence="5" id="KW-0375">Hydrogen ion transport</keyword>
<dbReference type="AlphaFoldDB" id="A0A5C0UEM6"/>
<dbReference type="InterPro" id="IPR035968">
    <property type="entry name" value="ATP_synth_F1_ATPase_gsu"/>
</dbReference>
<dbReference type="GO" id="GO:0046933">
    <property type="term" value="F:proton-transporting ATP synthase activity, rotational mechanism"/>
    <property type="evidence" value="ECO:0007669"/>
    <property type="project" value="InterPro"/>
</dbReference>
<sequence length="249" mass="28596">MRLQQILAKQKNISNIGRLTSAIQTISMVKKQQSKQMHDKMISSLSILKKEIKKMHYESDSKNVFHMVFTVDKKLCKNFIYLASNYVAKLKYSKNDAFMFFGKYAINALKNIENERIDMNIISSIEDSSCAAEIAMKYLMSNHQIKIHFYSFKHSKFIEKSIFKSVPVASKCSHDKEGIISICKLYMTYSIQMAAIETSMMENTSRATAMSQASDTCKNMQHQLKLDYNRLRQEKITLEMSEIIGGASA</sequence>
<evidence type="ECO:0000256" key="2">
    <source>
        <dbReference type="ARBA" id="ARBA00004170"/>
    </source>
</evidence>
<evidence type="ECO:0000256" key="6">
    <source>
        <dbReference type="ARBA" id="ARBA00023065"/>
    </source>
</evidence>
<evidence type="ECO:0008006" key="12">
    <source>
        <dbReference type="Google" id="ProtNLM"/>
    </source>
</evidence>
<evidence type="ECO:0000256" key="3">
    <source>
        <dbReference type="ARBA" id="ARBA00007681"/>
    </source>
</evidence>
<evidence type="ECO:0000256" key="8">
    <source>
        <dbReference type="ARBA" id="ARBA00023196"/>
    </source>
</evidence>
<dbReference type="GO" id="GO:0045259">
    <property type="term" value="C:proton-transporting ATP synthase complex"/>
    <property type="evidence" value="ECO:0007669"/>
    <property type="project" value="UniProtKB-KW"/>
</dbReference>
<dbReference type="OrthoDB" id="9812769at2"/>
<gene>
    <name evidence="10" type="ORF">FZC35_01965</name>
</gene>
<dbReference type="KEGG" id="cip:FZC35_01965"/>
<evidence type="ECO:0000256" key="4">
    <source>
        <dbReference type="ARBA" id="ARBA00022448"/>
    </source>
</evidence>
<evidence type="ECO:0000313" key="10">
    <source>
        <dbReference type="EMBL" id="QEK38131.1"/>
    </source>
</evidence>
<reference evidence="10 11" key="1">
    <citation type="submission" date="2019-08" db="EMBL/GenBank/DDBJ databases">
        <title>Highly reduced genomes of protist endosymbionts show evolutionary convergence.</title>
        <authorList>
            <person name="George E."/>
            <person name="Husnik F."/>
            <person name="Tashyreva D."/>
            <person name="Prokopchuk G."/>
            <person name="Horak A."/>
            <person name="Kwong W.K."/>
            <person name="Lukes J."/>
            <person name="Keeling P.J."/>
        </authorList>
    </citation>
    <scope>NUCLEOTIDE SEQUENCE [LARGE SCALE GENOMIC DNA]</scope>
    <source>
        <strain evidence="10">1605</strain>
    </source>
</reference>
<evidence type="ECO:0000256" key="9">
    <source>
        <dbReference type="ARBA" id="ARBA00023310"/>
    </source>
</evidence>
<dbReference type="RefSeq" id="WP_148980978.1">
    <property type="nucleotide sequence ID" value="NZ_CP043315.1"/>
</dbReference>
<dbReference type="PRINTS" id="PR00126">
    <property type="entry name" value="ATPASEGAMMA"/>
</dbReference>
<keyword evidence="9" id="KW-0066">ATP synthesis</keyword>
<keyword evidence="7" id="KW-0472">Membrane</keyword>
<dbReference type="Gene3D" id="3.40.1380.10">
    <property type="match status" value="1"/>
</dbReference>
<dbReference type="Pfam" id="PF00231">
    <property type="entry name" value="ATP-synt"/>
    <property type="match status" value="1"/>
</dbReference>
<accession>A0A5C0UEM6</accession>
<protein>
    <recommendedName>
        <fullName evidence="12">F0F1 ATP synthase subunit gamma</fullName>
    </recommendedName>
</protein>
<dbReference type="Gene3D" id="1.10.287.80">
    <property type="entry name" value="ATP synthase, gamma subunit, helix hairpin domain"/>
    <property type="match status" value="1"/>
</dbReference>
<comment type="subcellular location">
    <subcellularLocation>
        <location evidence="2">Membrane</location>
        <topology evidence="2">Peripheral membrane protein</topology>
    </subcellularLocation>
</comment>